<keyword evidence="4" id="KW-1185">Reference proteome</keyword>
<sequence>MARRLWGLRYGTDTSARSQRLLGVAGLAAAVLMIVASAVMYFVPLGKHTYSAVLNEADSVRPGDDVRIAGISVGSVQSVELTDDAVLMRFTVKTSVALGDTTTLDIRMLTPIGGHYIAVSPSGDAPLGSKTIPAERIRLPYSLAQTFQDAQRVVSGIDGNTLRSSVADLTAALQNSPGSIDSVVNGMSTIVGIINTQNQDLRNALAVAEEYLSMLSESRKIVGAMLTKLGQMESQVLNRRGEVLTALQVTTELVSRIAALEPAWTQQLEPLTDRLLAAKPDLDQLGQKLGVVADDLAQAGQRLQSMITPEGIGIDQSGTTVTPRPVCVPTPGRGC</sequence>
<feature type="transmembrane region" description="Helical" evidence="1">
    <location>
        <begin position="21"/>
        <end position="43"/>
    </location>
</feature>
<keyword evidence="1" id="KW-0472">Membrane</keyword>
<gene>
    <name evidence="3" type="ORF">JK358_34880</name>
</gene>
<protein>
    <submittedName>
        <fullName evidence="3">MCE family protein</fullName>
    </submittedName>
</protein>
<dbReference type="PANTHER" id="PTHR33371:SF18">
    <property type="entry name" value="MCE-FAMILY PROTEIN MCE3C"/>
    <property type="match status" value="1"/>
</dbReference>
<dbReference type="EMBL" id="JAERRJ010000018">
    <property type="protein sequence ID" value="MBL1079602.1"/>
    <property type="molecule type" value="Genomic_DNA"/>
</dbReference>
<evidence type="ECO:0000313" key="4">
    <source>
        <dbReference type="Proteomes" id="UP000602198"/>
    </source>
</evidence>
<evidence type="ECO:0000259" key="2">
    <source>
        <dbReference type="Pfam" id="PF02470"/>
    </source>
</evidence>
<comment type="caution">
    <text evidence="3">The sequence shown here is derived from an EMBL/GenBank/DDBJ whole genome shotgun (WGS) entry which is preliminary data.</text>
</comment>
<dbReference type="Pfam" id="PF02470">
    <property type="entry name" value="MlaD"/>
    <property type="match status" value="1"/>
</dbReference>
<dbReference type="PANTHER" id="PTHR33371">
    <property type="entry name" value="INTERMEMBRANE PHOSPHOLIPID TRANSPORT SYSTEM BINDING PROTEIN MLAD-RELATED"/>
    <property type="match status" value="1"/>
</dbReference>
<accession>A0ABS1MG12</accession>
<evidence type="ECO:0000313" key="3">
    <source>
        <dbReference type="EMBL" id="MBL1079602.1"/>
    </source>
</evidence>
<keyword evidence="1" id="KW-1133">Transmembrane helix</keyword>
<evidence type="ECO:0000256" key="1">
    <source>
        <dbReference type="SAM" id="Phobius"/>
    </source>
</evidence>
<organism evidence="3 4">
    <name type="scientific">Nocardia acididurans</name>
    <dbReference type="NCBI Taxonomy" id="2802282"/>
    <lineage>
        <taxon>Bacteria</taxon>
        <taxon>Bacillati</taxon>
        <taxon>Actinomycetota</taxon>
        <taxon>Actinomycetes</taxon>
        <taxon>Mycobacteriales</taxon>
        <taxon>Nocardiaceae</taxon>
        <taxon>Nocardia</taxon>
    </lineage>
</organism>
<proteinExistence type="predicted"/>
<dbReference type="InterPro" id="IPR003399">
    <property type="entry name" value="Mce/MlaD"/>
</dbReference>
<dbReference type="InterPro" id="IPR052336">
    <property type="entry name" value="MlaD_Phospholipid_Transporter"/>
</dbReference>
<keyword evidence="1" id="KW-0812">Transmembrane</keyword>
<dbReference type="Proteomes" id="UP000602198">
    <property type="component" value="Unassembled WGS sequence"/>
</dbReference>
<feature type="domain" description="Mce/MlaD" evidence="2">
    <location>
        <begin position="47"/>
        <end position="121"/>
    </location>
</feature>
<name>A0ABS1MG12_9NOCA</name>
<reference evidence="3 4" key="1">
    <citation type="submission" date="2021-01" db="EMBL/GenBank/DDBJ databases">
        <title>WGS of actinomycetes isolated from Thailand.</title>
        <authorList>
            <person name="Thawai C."/>
        </authorList>
    </citation>
    <scope>NUCLEOTIDE SEQUENCE [LARGE SCALE GENOMIC DNA]</scope>
    <source>
        <strain evidence="3 4">LPG 2</strain>
    </source>
</reference>